<feature type="non-terminal residue" evidence="6">
    <location>
        <position position="152"/>
    </location>
</feature>
<keyword evidence="3" id="KW-0812">Transmembrane</keyword>
<feature type="signal peptide" evidence="4">
    <location>
        <begin position="1"/>
        <end position="29"/>
    </location>
</feature>
<keyword evidence="2" id="KW-0798">TonB box</keyword>
<gene>
    <name evidence="6" type="ORF">MTR65_09560</name>
</gene>
<dbReference type="InterPro" id="IPR039426">
    <property type="entry name" value="TonB-dep_rcpt-like"/>
</dbReference>
<keyword evidence="3" id="KW-1134">Transmembrane beta strand</keyword>
<dbReference type="Gene3D" id="2.170.130.10">
    <property type="entry name" value="TonB-dependent receptor, plug domain"/>
    <property type="match status" value="1"/>
</dbReference>
<keyword evidence="3" id="KW-0998">Cell outer membrane</keyword>
<dbReference type="RefSeq" id="WP_243799520.1">
    <property type="nucleotide sequence ID" value="NZ_JALHAT010000013.1"/>
</dbReference>
<dbReference type="SUPFAM" id="SSF56935">
    <property type="entry name" value="Porins"/>
    <property type="match status" value="1"/>
</dbReference>
<comment type="caution">
    <text evidence="6">The sequence shown here is derived from an EMBL/GenBank/DDBJ whole genome shotgun (WGS) entry which is preliminary data.</text>
</comment>
<dbReference type="Proteomes" id="UP001162802">
    <property type="component" value="Unassembled WGS sequence"/>
</dbReference>
<evidence type="ECO:0000313" key="7">
    <source>
        <dbReference type="Proteomes" id="UP001162802"/>
    </source>
</evidence>
<keyword evidence="1" id="KW-0406">Ion transport</keyword>
<evidence type="ECO:0000256" key="3">
    <source>
        <dbReference type="PROSITE-ProRule" id="PRU01360"/>
    </source>
</evidence>
<feature type="domain" description="TonB-dependent receptor plug" evidence="5">
    <location>
        <begin position="60"/>
        <end position="152"/>
    </location>
</feature>
<keyword evidence="4" id="KW-0732">Signal</keyword>
<dbReference type="InterPro" id="IPR037066">
    <property type="entry name" value="Plug_dom_sf"/>
</dbReference>
<evidence type="ECO:0000313" key="6">
    <source>
        <dbReference type="EMBL" id="MCJ1960925.1"/>
    </source>
</evidence>
<evidence type="ECO:0000256" key="1">
    <source>
        <dbReference type="ARBA" id="ARBA00023065"/>
    </source>
</evidence>
<feature type="chain" id="PRO_5045758988" evidence="4">
    <location>
        <begin position="30"/>
        <end position="152"/>
    </location>
</feature>
<proteinExistence type="inferred from homology"/>
<dbReference type="PANTHER" id="PTHR32552">
    <property type="entry name" value="FERRICHROME IRON RECEPTOR-RELATED"/>
    <property type="match status" value="1"/>
</dbReference>
<dbReference type="PROSITE" id="PS52016">
    <property type="entry name" value="TONB_DEPENDENT_REC_3"/>
    <property type="match status" value="1"/>
</dbReference>
<accession>A0ABT0ACK5</accession>
<evidence type="ECO:0000256" key="4">
    <source>
        <dbReference type="SAM" id="SignalP"/>
    </source>
</evidence>
<evidence type="ECO:0000259" key="5">
    <source>
        <dbReference type="Pfam" id="PF07715"/>
    </source>
</evidence>
<evidence type="ECO:0000256" key="2">
    <source>
        <dbReference type="ARBA" id="ARBA00023077"/>
    </source>
</evidence>
<keyword evidence="3" id="KW-0472">Membrane</keyword>
<sequence>MKIRTRNTLLASAMALTPLMMASGGTAWAQEAPTAAEDEAATRTPGVITVTARKRSESALDVPVAISAYSGEDLNALNVQTVEELTAITPGMNLNNSIAGSARSDRSQTALIIRGMAPSRGNRTSSTFINGVPISDGTVTGIFDFDHVEVLK</sequence>
<dbReference type="Pfam" id="PF07715">
    <property type="entry name" value="Plug"/>
    <property type="match status" value="1"/>
</dbReference>
<keyword evidence="7" id="KW-1185">Reference proteome</keyword>
<reference evidence="6" key="1">
    <citation type="submission" date="2022-03" db="EMBL/GenBank/DDBJ databases">
        <title>Identification of a novel bacterium isolated from mangrove sediments.</title>
        <authorList>
            <person name="Pan X."/>
        </authorList>
    </citation>
    <scope>NUCLEOTIDE SEQUENCE</scope>
    <source>
        <strain evidence="6">B2637</strain>
    </source>
</reference>
<name>A0ABT0ACK5_9SPHN</name>
<dbReference type="InterPro" id="IPR012910">
    <property type="entry name" value="Plug_dom"/>
</dbReference>
<comment type="similarity">
    <text evidence="3">Belongs to the TonB-dependent receptor family.</text>
</comment>
<organism evidence="6 7">
    <name type="scientific">Novosphingobium mangrovi</name>
    <name type="common">ex Hu et al. 2023</name>
    <dbReference type="NCBI Taxonomy" id="2930094"/>
    <lineage>
        <taxon>Bacteria</taxon>
        <taxon>Pseudomonadati</taxon>
        <taxon>Pseudomonadota</taxon>
        <taxon>Alphaproteobacteria</taxon>
        <taxon>Sphingomonadales</taxon>
        <taxon>Sphingomonadaceae</taxon>
        <taxon>Novosphingobium</taxon>
    </lineage>
</organism>
<dbReference type="EMBL" id="JALHAT010000013">
    <property type="protein sequence ID" value="MCJ1960925.1"/>
    <property type="molecule type" value="Genomic_DNA"/>
</dbReference>
<comment type="subcellular location">
    <subcellularLocation>
        <location evidence="3">Cell outer membrane</location>
        <topology evidence="3">Multi-pass membrane protein</topology>
    </subcellularLocation>
</comment>
<keyword evidence="3" id="KW-0813">Transport</keyword>
<dbReference type="PANTHER" id="PTHR32552:SF81">
    <property type="entry name" value="TONB-DEPENDENT OUTER MEMBRANE RECEPTOR"/>
    <property type="match status" value="1"/>
</dbReference>
<protein>
    <submittedName>
        <fullName evidence="6">Plug domain-containing protein</fullName>
    </submittedName>
</protein>